<comment type="caution">
    <text evidence="4">The sequence shown here is derived from an EMBL/GenBank/DDBJ whole genome shotgun (WGS) entry which is preliminary data.</text>
</comment>
<dbReference type="Pfam" id="PF09557">
    <property type="entry name" value="DUF2382"/>
    <property type="match status" value="1"/>
</dbReference>
<proteinExistence type="predicted"/>
<feature type="domain" description="General stress protein 17M-like" evidence="3">
    <location>
        <begin position="5"/>
        <end position="105"/>
    </location>
</feature>
<evidence type="ECO:0000313" key="4">
    <source>
        <dbReference type="EMBL" id="CAH0205004.1"/>
    </source>
</evidence>
<organism evidence="4 5">
    <name type="scientific">Peribacillus simplex</name>
    <dbReference type="NCBI Taxonomy" id="1478"/>
    <lineage>
        <taxon>Bacteria</taxon>
        <taxon>Bacillati</taxon>
        <taxon>Bacillota</taxon>
        <taxon>Bacilli</taxon>
        <taxon>Bacillales</taxon>
        <taxon>Bacillaceae</taxon>
        <taxon>Peribacillus</taxon>
    </lineage>
</organism>
<dbReference type="InterPro" id="IPR025889">
    <property type="entry name" value="GSP17M-like_dom"/>
</dbReference>
<dbReference type="Pfam" id="PF11181">
    <property type="entry name" value="YflT"/>
    <property type="match status" value="1"/>
</dbReference>
<dbReference type="PANTHER" id="PTHR38463:SF1">
    <property type="entry name" value="STRESS RESPONSE PROTEIN YSNF"/>
    <property type="match status" value="1"/>
</dbReference>
<evidence type="ECO:0000259" key="3">
    <source>
        <dbReference type="Pfam" id="PF11181"/>
    </source>
</evidence>
<accession>A0A9W4PCJ2</accession>
<evidence type="ECO:0000313" key="5">
    <source>
        <dbReference type="Proteomes" id="UP000789326"/>
    </source>
</evidence>
<dbReference type="EMBL" id="CAKKMG010000020">
    <property type="protein sequence ID" value="CAH0205004.1"/>
    <property type="molecule type" value="Genomic_DNA"/>
</dbReference>
<dbReference type="InterPro" id="IPR019060">
    <property type="entry name" value="DUF2382"/>
</dbReference>
<dbReference type="InterPro" id="IPR052967">
    <property type="entry name" value="Stress_Response_Assoc"/>
</dbReference>
<feature type="domain" description="DUF2382" evidence="2">
    <location>
        <begin position="177"/>
        <end position="287"/>
    </location>
</feature>
<sequence>MNKTVYGVYESNAEVIQAINALKAKGFEGDDITVVADKEETLDFTNTQRETDVHTMTNVPNDESFMDKVARFFMPDDTADLSTRLANAGLSNSDAAEHVFDVENGKVLVLVEEGEGHLGTARDKFTTRNMDAAATRLDTNSTNQLYNGTEKTDALNKEDVYGVNGQGRELPEDERTLKLREEQLNIDKERVQKGEVVINKEVNEQHKTINVPVEHEEVTVEHRSVSGRESDLETGSIEDGETLRIPVVEEKLEVSKKPVVTDEIVIKKHAVQETEQVQDTLKKEDIQLDSTDESIVNEKKATERRTDRF</sequence>
<dbReference type="AlphaFoldDB" id="A0A9W4PCJ2"/>
<feature type="region of interest" description="Disordered" evidence="1">
    <location>
        <begin position="276"/>
        <end position="309"/>
    </location>
</feature>
<protein>
    <submittedName>
        <fullName evidence="4">Stress response protein YsnF</fullName>
    </submittedName>
</protein>
<dbReference type="Proteomes" id="UP000789326">
    <property type="component" value="Unassembled WGS sequence"/>
</dbReference>
<name>A0A9W4PCJ2_9BACI</name>
<dbReference type="NCBIfam" id="TIGR02271">
    <property type="entry name" value="YsnF/AvaK domain"/>
    <property type="match status" value="1"/>
</dbReference>
<reference evidence="4" key="1">
    <citation type="submission" date="2021-11" db="EMBL/GenBank/DDBJ databases">
        <authorList>
            <person name="Bulgarelli D."/>
        </authorList>
    </citation>
    <scope>NUCLEOTIDE SEQUENCE</scope>
    <source>
        <strain evidence="4">Bi133</strain>
    </source>
</reference>
<evidence type="ECO:0000259" key="2">
    <source>
        <dbReference type="Pfam" id="PF09557"/>
    </source>
</evidence>
<dbReference type="RefSeq" id="WP_230301759.1">
    <property type="nucleotide sequence ID" value="NZ_CAKKMG010000020.1"/>
</dbReference>
<evidence type="ECO:0000256" key="1">
    <source>
        <dbReference type="SAM" id="MobiDB-lite"/>
    </source>
</evidence>
<feature type="compositionally biased region" description="Basic and acidic residues" evidence="1">
    <location>
        <begin position="296"/>
        <end position="309"/>
    </location>
</feature>
<dbReference type="PANTHER" id="PTHR38463">
    <property type="entry name" value="STRESS RESPONSE PROTEIN YSNF"/>
    <property type="match status" value="1"/>
</dbReference>
<gene>
    <name evidence="4" type="primary">ysnF_2</name>
    <name evidence="4" type="ORF">SRABI133_02019</name>
</gene>